<evidence type="ECO:0000313" key="1">
    <source>
        <dbReference type="EMBL" id="MFD2695330.1"/>
    </source>
</evidence>
<proteinExistence type="predicted"/>
<protein>
    <recommendedName>
        <fullName evidence="3">SH3b domain-containing protein</fullName>
    </recommendedName>
</protein>
<organism evidence="1 2">
    <name type="scientific">Sporolactobacillus shoreicorticis</name>
    <dbReference type="NCBI Taxonomy" id="1923877"/>
    <lineage>
        <taxon>Bacteria</taxon>
        <taxon>Bacillati</taxon>
        <taxon>Bacillota</taxon>
        <taxon>Bacilli</taxon>
        <taxon>Bacillales</taxon>
        <taxon>Sporolactobacillaceae</taxon>
        <taxon>Sporolactobacillus</taxon>
    </lineage>
</organism>
<name>A0ABW5S9Y9_9BACL</name>
<comment type="caution">
    <text evidence="1">The sequence shown here is derived from an EMBL/GenBank/DDBJ whole genome shotgun (WGS) entry which is preliminary data.</text>
</comment>
<dbReference type="EMBL" id="JBHUMQ010000042">
    <property type="protein sequence ID" value="MFD2695330.1"/>
    <property type="molecule type" value="Genomic_DNA"/>
</dbReference>
<dbReference type="Gene3D" id="2.30.30.40">
    <property type="entry name" value="SH3 Domains"/>
    <property type="match status" value="1"/>
</dbReference>
<dbReference type="Proteomes" id="UP001597399">
    <property type="component" value="Unassembled WGS sequence"/>
</dbReference>
<dbReference type="RefSeq" id="WP_253062589.1">
    <property type="nucleotide sequence ID" value="NZ_JAMXWM010000014.1"/>
</dbReference>
<evidence type="ECO:0000313" key="2">
    <source>
        <dbReference type="Proteomes" id="UP001597399"/>
    </source>
</evidence>
<keyword evidence="2" id="KW-1185">Reference proteome</keyword>
<accession>A0ABW5S9Y9</accession>
<evidence type="ECO:0008006" key="3">
    <source>
        <dbReference type="Google" id="ProtNLM"/>
    </source>
</evidence>
<gene>
    <name evidence="1" type="ORF">ACFSUE_17130</name>
</gene>
<sequence length="318" mass="37398">MKSRPTDINKLVSDKYHLNMQNMMKLIHQSTKMNYADLIESINNSKQLMNQAIQIGNIQNSLNGMFKDTINIMDLIKNNESLRSMSMLQITSQIPLMTSGSQFSDLIETIGKFRSMMGSLDLQKWRSQFNNNSYNQPEVSKEIEELQETFDDAITKNNISSIHDINITINNYYKQGMEQIGHVKDPTHKQILVQFLIKHIFEIIMMLFEIFNLCLANNPPQVINNYNYQNRIIIKNERKVLKNTNMPSYIKNYRVNIKDELPVFLRMRTTSTQIDKLYIGKIVEIIDKHKNWSFVRYRGNSDLKYGWVFTRYIKTLGK</sequence>
<reference evidence="2" key="1">
    <citation type="journal article" date="2019" name="Int. J. Syst. Evol. Microbiol.">
        <title>The Global Catalogue of Microorganisms (GCM) 10K type strain sequencing project: providing services to taxonomists for standard genome sequencing and annotation.</title>
        <authorList>
            <consortium name="The Broad Institute Genomics Platform"/>
            <consortium name="The Broad Institute Genome Sequencing Center for Infectious Disease"/>
            <person name="Wu L."/>
            <person name="Ma J."/>
        </authorList>
    </citation>
    <scope>NUCLEOTIDE SEQUENCE [LARGE SCALE GENOMIC DNA]</scope>
    <source>
        <strain evidence="2">TISTR 2466</strain>
    </source>
</reference>